<dbReference type="Proteomes" id="UP000247702">
    <property type="component" value="Unassembled WGS sequence"/>
</dbReference>
<reference evidence="2" key="2">
    <citation type="submission" date="2019-10" db="EMBL/GenBank/DDBJ databases">
        <title>Conservation and host-specific expression of non-tandemly repeated heterogenous ribosome RNA gene in arbuscular mycorrhizal fungi.</title>
        <authorList>
            <person name="Maeda T."/>
            <person name="Kobayashi Y."/>
            <person name="Nakagawa T."/>
            <person name="Ezawa T."/>
            <person name="Yamaguchi K."/>
            <person name="Bino T."/>
            <person name="Nishimoto Y."/>
            <person name="Shigenobu S."/>
            <person name="Kawaguchi M."/>
        </authorList>
    </citation>
    <scope>NUCLEOTIDE SEQUENCE</scope>
    <source>
        <strain evidence="2">HR1</strain>
    </source>
</reference>
<proteinExistence type="predicted"/>
<sequence length="141" mass="16097">MEDISTSNDLNDCIVTYSSDDKSGLIDLNTNDGRLLELKQPVSYDKECIGCDAIGFLPNGDLIQVLLNNRKIYKYCFTNKPKEAVPCEHSQINDMELHGSLYGQDTRLFCSISRTKLFLFVIDSKTLIFQFDLLTMNLERQ</sequence>
<gene>
    <name evidence="2" type="ORF">RCL2_001182900</name>
    <name evidence="1" type="ORF">RclHR1_37220001</name>
</gene>
<evidence type="ECO:0000313" key="3">
    <source>
        <dbReference type="Proteomes" id="UP000247702"/>
    </source>
</evidence>
<evidence type="ECO:0000313" key="1">
    <source>
        <dbReference type="EMBL" id="GBC00056.1"/>
    </source>
</evidence>
<dbReference type="Proteomes" id="UP000615446">
    <property type="component" value="Unassembled WGS sequence"/>
</dbReference>
<dbReference type="OrthoDB" id="2318570at2759"/>
<dbReference type="AlphaFoldDB" id="A0A2Z6RC49"/>
<organism evidence="1 3">
    <name type="scientific">Rhizophagus clarus</name>
    <dbReference type="NCBI Taxonomy" id="94130"/>
    <lineage>
        <taxon>Eukaryota</taxon>
        <taxon>Fungi</taxon>
        <taxon>Fungi incertae sedis</taxon>
        <taxon>Mucoromycota</taxon>
        <taxon>Glomeromycotina</taxon>
        <taxon>Glomeromycetes</taxon>
        <taxon>Glomerales</taxon>
        <taxon>Glomeraceae</taxon>
        <taxon>Rhizophagus</taxon>
    </lineage>
</organism>
<dbReference type="STRING" id="94130.A0A2Z6RC49"/>
<reference evidence="1 3" key="1">
    <citation type="submission" date="2017-11" db="EMBL/GenBank/DDBJ databases">
        <title>The genome of Rhizophagus clarus HR1 reveals common genetic basis of auxotrophy among arbuscular mycorrhizal fungi.</title>
        <authorList>
            <person name="Kobayashi Y."/>
        </authorList>
    </citation>
    <scope>NUCLEOTIDE SEQUENCE [LARGE SCALE GENOMIC DNA]</scope>
    <source>
        <strain evidence="1 3">HR1</strain>
    </source>
</reference>
<name>A0A2Z6RC49_9GLOM</name>
<accession>A0A2Z6RC49</accession>
<protein>
    <submittedName>
        <fullName evidence="1">Uncharacterized protein</fullName>
    </submittedName>
</protein>
<dbReference type="EMBL" id="BLAL01000085">
    <property type="protein sequence ID" value="GES84729.1"/>
    <property type="molecule type" value="Genomic_DNA"/>
</dbReference>
<dbReference type="EMBL" id="BEXD01003027">
    <property type="protein sequence ID" value="GBC00056.1"/>
    <property type="molecule type" value="Genomic_DNA"/>
</dbReference>
<comment type="caution">
    <text evidence="1">The sequence shown here is derived from an EMBL/GenBank/DDBJ whole genome shotgun (WGS) entry which is preliminary data.</text>
</comment>
<keyword evidence="3" id="KW-1185">Reference proteome</keyword>
<evidence type="ECO:0000313" key="2">
    <source>
        <dbReference type="EMBL" id="GES84729.1"/>
    </source>
</evidence>